<evidence type="ECO:0000256" key="4">
    <source>
        <dbReference type="SAM" id="Phobius"/>
    </source>
</evidence>
<gene>
    <name evidence="6" type="ORF">FY036_15655</name>
</gene>
<comment type="catalytic activity">
    <reaction evidence="1">
        <text>Hydrolyzes the link between N-acetylmuramoyl residues and L-amino acid residues in certain cell-wall glycopeptides.</text>
        <dbReference type="EC" id="3.5.1.28"/>
    </reaction>
</comment>
<keyword evidence="7" id="KW-1185">Reference proteome</keyword>
<dbReference type="Pfam" id="PF01520">
    <property type="entry name" value="Amidase_3"/>
    <property type="match status" value="1"/>
</dbReference>
<dbReference type="PANTHER" id="PTHR30404">
    <property type="entry name" value="N-ACETYLMURAMOYL-L-ALANINE AMIDASE"/>
    <property type="match status" value="1"/>
</dbReference>
<sequence length="418" mass="45533">MQRQSHPTSSLGAPYGVAGLLGLLLAMLVCILCGMSPARGEGHLQAHGYKMAGDAARTRIVIHFDREPDIRWFLLRGPHRMVVDLPEAAFGFDEAELEPRGMVTDVRYGNLDQGRSRVILSFDGPFEIEKLDILENESAQGYRLVADIVAGSEAAFEAAMAEQIEATGATQTTPKADRVGQVADPRARRFRVMIDAGHGGIDTGAKGVSGTLEKTITLAFALELQKKLRDGGNYDVFLTRDRDLFLRLDERVRIARQQEADLLISIHADAIRLNGVRGATVYTVADKASDAEAAAKAIRENLADEVAGISVENDSQEVADILADLIRRETQSFSIRFARSLVGELSSSIQMINKNPHRFAGFRVLRAPDVPSVLLELGYLSNADDEQLLRDPEWRSKAAEGIVQAIDLFAAARQGAGG</sequence>
<dbReference type="PANTHER" id="PTHR30404:SF0">
    <property type="entry name" value="N-ACETYLMURAMOYL-L-ALANINE AMIDASE AMIC"/>
    <property type="match status" value="1"/>
</dbReference>
<name>A0A5D4GT16_9HYPH</name>
<dbReference type="GO" id="GO:0009253">
    <property type="term" value="P:peptidoglycan catabolic process"/>
    <property type="evidence" value="ECO:0007669"/>
    <property type="project" value="InterPro"/>
</dbReference>
<dbReference type="SUPFAM" id="SSF53187">
    <property type="entry name" value="Zn-dependent exopeptidases"/>
    <property type="match status" value="1"/>
</dbReference>
<dbReference type="AlphaFoldDB" id="A0A5D4GT16"/>
<dbReference type="Pfam" id="PF11741">
    <property type="entry name" value="AMIN"/>
    <property type="match status" value="1"/>
</dbReference>
<evidence type="ECO:0000313" key="6">
    <source>
        <dbReference type="EMBL" id="TYR30889.1"/>
    </source>
</evidence>
<accession>A0A5D4GT16</accession>
<keyword evidence="3" id="KW-0378">Hydrolase</keyword>
<feature type="transmembrane region" description="Helical" evidence="4">
    <location>
        <begin position="12"/>
        <end position="35"/>
    </location>
</feature>
<dbReference type="EC" id="3.5.1.28" evidence="2"/>
<evidence type="ECO:0000259" key="5">
    <source>
        <dbReference type="SMART" id="SM00646"/>
    </source>
</evidence>
<dbReference type="RefSeq" id="WP_148915690.1">
    <property type="nucleotide sequence ID" value="NZ_VSZS01000065.1"/>
</dbReference>
<keyword evidence="4" id="KW-1133">Transmembrane helix</keyword>
<reference evidence="6 7" key="2">
    <citation type="submission" date="2019-09" db="EMBL/GenBank/DDBJ databases">
        <title>Mesorhizobium sp. MaA-C15 isolated from Microcystis aeruginosa.</title>
        <authorList>
            <person name="Jeong S.E."/>
            <person name="Jin H.M."/>
            <person name="Jeon C.O."/>
        </authorList>
    </citation>
    <scope>NUCLEOTIDE SEQUENCE [LARGE SCALE GENOMIC DNA]</scope>
    <source>
        <strain evidence="6 7">MaA-C15</strain>
    </source>
</reference>
<dbReference type="Proteomes" id="UP000323258">
    <property type="component" value="Unassembled WGS sequence"/>
</dbReference>
<dbReference type="GO" id="GO:0008745">
    <property type="term" value="F:N-acetylmuramoyl-L-alanine amidase activity"/>
    <property type="evidence" value="ECO:0007669"/>
    <property type="project" value="UniProtKB-EC"/>
</dbReference>
<keyword evidence="4" id="KW-0472">Membrane</keyword>
<dbReference type="InterPro" id="IPR002508">
    <property type="entry name" value="MurNAc-LAA_cat"/>
</dbReference>
<evidence type="ECO:0000256" key="2">
    <source>
        <dbReference type="ARBA" id="ARBA00011901"/>
    </source>
</evidence>
<feature type="domain" description="MurNAc-LAA" evidence="5">
    <location>
        <begin position="252"/>
        <end position="407"/>
    </location>
</feature>
<evidence type="ECO:0000313" key="7">
    <source>
        <dbReference type="Proteomes" id="UP000323258"/>
    </source>
</evidence>
<protein>
    <recommendedName>
        <fullName evidence="2">N-acetylmuramoyl-L-alanine amidase</fullName>
        <ecNumber evidence="2">3.5.1.28</ecNumber>
    </recommendedName>
</protein>
<proteinExistence type="predicted"/>
<dbReference type="SMART" id="SM00646">
    <property type="entry name" value="Ami_3"/>
    <property type="match status" value="1"/>
</dbReference>
<evidence type="ECO:0000256" key="1">
    <source>
        <dbReference type="ARBA" id="ARBA00001561"/>
    </source>
</evidence>
<evidence type="ECO:0000256" key="3">
    <source>
        <dbReference type="ARBA" id="ARBA00022801"/>
    </source>
</evidence>
<reference evidence="6 7" key="1">
    <citation type="submission" date="2019-08" db="EMBL/GenBank/DDBJ databases">
        <authorList>
            <person name="Seo Y.L."/>
        </authorList>
    </citation>
    <scope>NUCLEOTIDE SEQUENCE [LARGE SCALE GENOMIC DNA]</scope>
    <source>
        <strain evidence="6 7">MaA-C15</strain>
    </source>
</reference>
<dbReference type="InterPro" id="IPR050695">
    <property type="entry name" value="N-acetylmuramoyl_amidase_3"/>
</dbReference>
<comment type="caution">
    <text evidence="6">The sequence shown here is derived from an EMBL/GenBank/DDBJ whole genome shotgun (WGS) entry which is preliminary data.</text>
</comment>
<dbReference type="Gene3D" id="2.60.40.3500">
    <property type="match status" value="1"/>
</dbReference>
<dbReference type="InterPro" id="IPR021731">
    <property type="entry name" value="AMIN_dom"/>
</dbReference>
<dbReference type="CDD" id="cd02696">
    <property type="entry name" value="MurNAc-LAA"/>
    <property type="match status" value="1"/>
</dbReference>
<dbReference type="Gene3D" id="3.40.630.40">
    <property type="entry name" value="Zn-dependent exopeptidases"/>
    <property type="match status" value="1"/>
</dbReference>
<dbReference type="GO" id="GO:0030288">
    <property type="term" value="C:outer membrane-bounded periplasmic space"/>
    <property type="evidence" value="ECO:0007669"/>
    <property type="project" value="TreeGrafter"/>
</dbReference>
<organism evidence="6 7">
    <name type="scientific">Neoaquamicrobium microcysteis</name>
    <dbReference type="NCBI Taxonomy" id="2682781"/>
    <lineage>
        <taxon>Bacteria</taxon>
        <taxon>Pseudomonadati</taxon>
        <taxon>Pseudomonadota</taxon>
        <taxon>Alphaproteobacteria</taxon>
        <taxon>Hyphomicrobiales</taxon>
        <taxon>Phyllobacteriaceae</taxon>
        <taxon>Neoaquamicrobium</taxon>
    </lineage>
</organism>
<keyword evidence="4" id="KW-0812">Transmembrane</keyword>
<dbReference type="EMBL" id="VSZS01000065">
    <property type="protein sequence ID" value="TYR30889.1"/>
    <property type="molecule type" value="Genomic_DNA"/>
</dbReference>
<dbReference type="OrthoDB" id="9806267at2"/>